<keyword evidence="3" id="KW-0233">DNA recombination</keyword>
<accession>A0A2W5BZU4</accession>
<organism evidence="5 6">
    <name type="scientific">Micavibrio aeruginosavorus</name>
    <dbReference type="NCBI Taxonomy" id="349221"/>
    <lineage>
        <taxon>Bacteria</taxon>
        <taxon>Pseudomonadati</taxon>
        <taxon>Bdellovibrionota</taxon>
        <taxon>Bdellovibrionia</taxon>
        <taxon>Bdellovibrionales</taxon>
        <taxon>Pseudobdellovibrionaceae</taxon>
        <taxon>Micavibrio</taxon>
    </lineage>
</organism>
<dbReference type="SUPFAM" id="SSF56349">
    <property type="entry name" value="DNA breaking-rejoining enzymes"/>
    <property type="match status" value="1"/>
</dbReference>
<evidence type="ECO:0000259" key="4">
    <source>
        <dbReference type="PROSITE" id="PS51898"/>
    </source>
</evidence>
<dbReference type="PANTHER" id="PTHR30349:SF41">
    <property type="entry name" value="INTEGRASE_RECOMBINASE PROTEIN MJ0367-RELATED"/>
    <property type="match status" value="1"/>
</dbReference>
<dbReference type="GO" id="GO:0006310">
    <property type="term" value="P:DNA recombination"/>
    <property type="evidence" value="ECO:0007669"/>
    <property type="project" value="UniProtKB-KW"/>
</dbReference>
<comment type="similarity">
    <text evidence="1">Belongs to the 'phage' integrase family.</text>
</comment>
<reference evidence="5 6" key="1">
    <citation type="submission" date="2017-08" db="EMBL/GenBank/DDBJ databases">
        <title>Infants hospitalized years apart are colonized by the same room-sourced microbial strains.</title>
        <authorList>
            <person name="Brooks B."/>
            <person name="Olm M.R."/>
            <person name="Firek B.A."/>
            <person name="Baker R."/>
            <person name="Thomas B.C."/>
            <person name="Morowitz M.J."/>
            <person name="Banfield J.F."/>
        </authorList>
    </citation>
    <scope>NUCLEOTIDE SEQUENCE [LARGE SCALE GENOMIC DNA]</scope>
    <source>
        <strain evidence="5">S2_018_000_R2_104</strain>
    </source>
</reference>
<evidence type="ECO:0000313" key="6">
    <source>
        <dbReference type="Proteomes" id="UP000249557"/>
    </source>
</evidence>
<sequence length="437" mass="50708">MSVYQNKQRKKWCYAFNINGERYTGYCENPITREIATTKRDALKAEKLIRAEIEQRIISDEAKKEEIILPLPVPHSIPLIEPITYRLEQMQGMASFPSAKTYATEILDFFGEATPMDKVEDRIHLYIDYSQKQNVRVFKGRDEKGNNLYEVKPELRSAKSINEYLKFLTKAYREFKAAPENKKIKHLIPDPPEFKLLKTAKRVPTPIPYNITQTYLEAFDEALHAHTRLAYIICVQTGMRAKECARIRERQYYETERYLALEPEQTKTTTGRYVHVNDIAHQALMECRKIGDYLWGVLQQYPHLAAEYQKEYGITGRRDINFILYRRKGTGVPRPVKHVSTTAWKTTKKAVGINYRWHDTRAAFCTDTLGANGDVTAVQQLAGHRDIQTTQKYLFAQDSRLKRAVNNLAEQRPLNVETVNPIKISRKVERALEKTAA</sequence>
<dbReference type="EMBL" id="QFNK01000013">
    <property type="protein sequence ID" value="PZO88585.1"/>
    <property type="molecule type" value="Genomic_DNA"/>
</dbReference>
<dbReference type="AlphaFoldDB" id="A0A2W5BZU4"/>
<evidence type="ECO:0000256" key="2">
    <source>
        <dbReference type="ARBA" id="ARBA00023125"/>
    </source>
</evidence>
<dbReference type="PROSITE" id="PS51898">
    <property type="entry name" value="TYR_RECOMBINASE"/>
    <property type="match status" value="1"/>
</dbReference>
<protein>
    <recommendedName>
        <fullName evidence="4">Tyr recombinase domain-containing protein</fullName>
    </recommendedName>
</protein>
<gene>
    <name evidence="5" type="ORF">DI626_01450</name>
</gene>
<name>A0A2W5BZU4_9BACT</name>
<dbReference type="InterPro" id="IPR002104">
    <property type="entry name" value="Integrase_catalytic"/>
</dbReference>
<dbReference type="Gene3D" id="1.10.443.10">
    <property type="entry name" value="Intergrase catalytic core"/>
    <property type="match status" value="1"/>
</dbReference>
<dbReference type="Proteomes" id="UP000249557">
    <property type="component" value="Unassembled WGS sequence"/>
</dbReference>
<evidence type="ECO:0000256" key="3">
    <source>
        <dbReference type="ARBA" id="ARBA00023172"/>
    </source>
</evidence>
<proteinExistence type="inferred from homology"/>
<evidence type="ECO:0000256" key="1">
    <source>
        <dbReference type="ARBA" id="ARBA00008857"/>
    </source>
</evidence>
<feature type="domain" description="Tyr recombinase" evidence="4">
    <location>
        <begin position="206"/>
        <end position="406"/>
    </location>
</feature>
<dbReference type="GO" id="GO:0015074">
    <property type="term" value="P:DNA integration"/>
    <property type="evidence" value="ECO:0007669"/>
    <property type="project" value="InterPro"/>
</dbReference>
<dbReference type="PANTHER" id="PTHR30349">
    <property type="entry name" value="PHAGE INTEGRASE-RELATED"/>
    <property type="match status" value="1"/>
</dbReference>
<dbReference type="InterPro" id="IPR050090">
    <property type="entry name" value="Tyrosine_recombinase_XerCD"/>
</dbReference>
<keyword evidence="2" id="KW-0238">DNA-binding</keyword>
<dbReference type="Pfam" id="PF00589">
    <property type="entry name" value="Phage_integrase"/>
    <property type="match status" value="1"/>
</dbReference>
<dbReference type="InterPro" id="IPR011010">
    <property type="entry name" value="DNA_brk_join_enz"/>
</dbReference>
<dbReference type="InterPro" id="IPR013762">
    <property type="entry name" value="Integrase-like_cat_sf"/>
</dbReference>
<dbReference type="GO" id="GO:0003677">
    <property type="term" value="F:DNA binding"/>
    <property type="evidence" value="ECO:0007669"/>
    <property type="project" value="UniProtKB-KW"/>
</dbReference>
<evidence type="ECO:0000313" key="5">
    <source>
        <dbReference type="EMBL" id="PZO88585.1"/>
    </source>
</evidence>
<dbReference type="CDD" id="cd00397">
    <property type="entry name" value="DNA_BRE_C"/>
    <property type="match status" value="1"/>
</dbReference>
<comment type="caution">
    <text evidence="5">The sequence shown here is derived from an EMBL/GenBank/DDBJ whole genome shotgun (WGS) entry which is preliminary data.</text>
</comment>